<dbReference type="Proteomes" id="UP000023758">
    <property type="component" value="Unassembled WGS sequence"/>
</dbReference>
<feature type="region of interest" description="Disordered" evidence="1">
    <location>
        <begin position="1"/>
        <end position="103"/>
    </location>
</feature>
<dbReference type="PANTHER" id="PTHR39475">
    <property type="entry name" value="CONIDIATION-SPECIFIC PROTEIN 6"/>
    <property type="match status" value="1"/>
</dbReference>
<dbReference type="PANTHER" id="PTHR39475:SF1">
    <property type="entry name" value="CONIDIATION-SPECIFIC PROTEIN 6"/>
    <property type="match status" value="1"/>
</dbReference>
<feature type="compositionally biased region" description="Basic and acidic residues" evidence="1">
    <location>
        <begin position="16"/>
        <end position="65"/>
    </location>
</feature>
<dbReference type="AlphaFoldDB" id="A0A022VME9"/>
<dbReference type="HOGENOM" id="CLU_135765_1_0_1"/>
<feature type="compositionally biased region" description="Basic and acidic residues" evidence="1">
    <location>
        <begin position="87"/>
        <end position="103"/>
    </location>
</feature>
<reference evidence="2" key="1">
    <citation type="submission" date="2014-02" db="EMBL/GenBank/DDBJ databases">
        <title>The Genome Sequence of Trichophyton rubrum (morphotype fischeri) CBS 288.86.</title>
        <authorList>
            <consortium name="The Broad Institute Genomics Platform"/>
            <person name="Cuomo C.A."/>
            <person name="White T.C."/>
            <person name="Graser Y."/>
            <person name="Martinez-Rossi N."/>
            <person name="Heitman J."/>
            <person name="Young S.K."/>
            <person name="Zeng Q."/>
            <person name="Gargeya S."/>
            <person name="Abouelleil A."/>
            <person name="Alvarado L."/>
            <person name="Chapman S.B."/>
            <person name="Gainer-Dewar J."/>
            <person name="Goldberg J."/>
            <person name="Griggs A."/>
            <person name="Gujja S."/>
            <person name="Hansen M."/>
            <person name="Howarth C."/>
            <person name="Imamovic A."/>
            <person name="Larimer J."/>
            <person name="Martinez D."/>
            <person name="Murphy C."/>
            <person name="Pearson M.D."/>
            <person name="Persinoti G."/>
            <person name="Poon T."/>
            <person name="Priest M."/>
            <person name="Roberts A.D."/>
            <person name="Saif S."/>
            <person name="Shea T.D."/>
            <person name="Sykes S.N."/>
            <person name="Wortman J."/>
            <person name="Nusbaum C."/>
            <person name="Birren B."/>
        </authorList>
    </citation>
    <scope>NUCLEOTIDE SEQUENCE [LARGE SCALE GENOMIC DNA]</scope>
    <source>
        <strain evidence="2">CBS 288.86</strain>
    </source>
</reference>
<evidence type="ECO:0000256" key="1">
    <source>
        <dbReference type="SAM" id="MobiDB-lite"/>
    </source>
</evidence>
<organism evidence="2">
    <name type="scientific">Trichophyton rubrum CBS 288.86</name>
    <dbReference type="NCBI Taxonomy" id="1215330"/>
    <lineage>
        <taxon>Eukaryota</taxon>
        <taxon>Fungi</taxon>
        <taxon>Dikarya</taxon>
        <taxon>Ascomycota</taxon>
        <taxon>Pezizomycotina</taxon>
        <taxon>Eurotiomycetes</taxon>
        <taxon>Eurotiomycetidae</taxon>
        <taxon>Onygenales</taxon>
        <taxon>Arthrodermataceae</taxon>
        <taxon>Trichophyton</taxon>
    </lineage>
</organism>
<sequence length="103" mass="11756">MAENSNVGTRTIYESNEQRNVTRSEVENARRNRDNPPDSNRRGSAHEKEQKSRGKHSPTDDELAKIDPTAPARMHGHKPSRGAQVDAELKREDEERIRQKQGL</sequence>
<accession>A0A022VME9</accession>
<dbReference type="EMBL" id="KK207948">
    <property type="protein sequence ID" value="EZF47255.1"/>
    <property type="molecule type" value="Genomic_DNA"/>
</dbReference>
<evidence type="ECO:0000313" key="2">
    <source>
        <dbReference type="EMBL" id="EZF47255.1"/>
    </source>
</evidence>
<feature type="compositionally biased region" description="Polar residues" evidence="1">
    <location>
        <begin position="1"/>
        <end position="15"/>
    </location>
</feature>
<name>A0A022VME9_TRIRU</name>
<dbReference type="OrthoDB" id="3358750at2759"/>
<gene>
    <name evidence="2" type="ORF">H103_08899</name>
</gene>
<protein>
    <submittedName>
        <fullName evidence="2">Uncharacterized protein</fullName>
    </submittedName>
</protein>
<proteinExistence type="predicted"/>